<dbReference type="InterPro" id="IPR029045">
    <property type="entry name" value="ClpP/crotonase-like_dom_sf"/>
</dbReference>
<feature type="chain" id="PRO_5045551369" evidence="1">
    <location>
        <begin position="24"/>
        <end position="402"/>
    </location>
</feature>
<dbReference type="Proteomes" id="UP001156694">
    <property type="component" value="Unassembled WGS sequence"/>
</dbReference>
<accession>A0ABQ5VS16</accession>
<protein>
    <submittedName>
        <fullName evidence="2">Uncharacterized protein</fullName>
    </submittedName>
</protein>
<reference evidence="3" key="1">
    <citation type="journal article" date="2019" name="Int. J. Syst. Evol. Microbiol.">
        <title>The Global Catalogue of Microorganisms (GCM) 10K type strain sequencing project: providing services to taxonomists for standard genome sequencing and annotation.</title>
        <authorList>
            <consortium name="The Broad Institute Genomics Platform"/>
            <consortium name="The Broad Institute Genome Sequencing Center for Infectious Disease"/>
            <person name="Wu L."/>
            <person name="Ma J."/>
        </authorList>
    </citation>
    <scope>NUCLEOTIDE SEQUENCE [LARGE SCALE GENOMIC DNA]</scope>
    <source>
        <strain evidence="3">NBRC 110140</strain>
    </source>
</reference>
<dbReference type="SUPFAM" id="SSF52096">
    <property type="entry name" value="ClpP/crotonase"/>
    <property type="match status" value="1"/>
</dbReference>
<feature type="signal peptide" evidence="1">
    <location>
        <begin position="1"/>
        <end position="23"/>
    </location>
</feature>
<name>A0ABQ5VS16_9RHOB</name>
<proteinExistence type="predicted"/>
<sequence>MRIRPLSMAVFVATVLASVPVVAQQSNRAECRENTFKSDLSQKCLPVAAGQDVNAVNGEMQFKLRRLSNSPNATWIAAEGRITKDTPARFQEFLDSNSIFRENRIEFNSPGGDLYAGMELGRMIRAQRLNTTIGRTLTLNNPEFGIDIKRFAFSTCASACAYAFMGGVRRWLDTTNRIGLHRFGVQDFEFTADEAQIVSSDIALYLEEMGVDQNVLRMASRFDFSTELFYVPDDLARETGIVFDPSENVFDLDVELFQDHVVANASVKSSNNAEFNFRFHCIDKIPKIMIWGKRDEFADILVSLKNQRIAFISQGHSFAGFVSSGMLNDGQVFLSITSEDLWAAILNSNEFSMGTIYPPNWEDMGFSELINWTDASRALGLGSVRFTRIKSALPIVLRECGR</sequence>
<evidence type="ECO:0000256" key="1">
    <source>
        <dbReference type="SAM" id="SignalP"/>
    </source>
</evidence>
<dbReference type="RefSeq" id="WP_284375876.1">
    <property type="nucleotide sequence ID" value="NZ_BSNN01000002.1"/>
</dbReference>
<gene>
    <name evidence="2" type="ORF">GCM10007939_04910</name>
</gene>
<dbReference type="Gene3D" id="3.90.226.10">
    <property type="entry name" value="2-enoyl-CoA Hydratase, Chain A, domain 1"/>
    <property type="match status" value="1"/>
</dbReference>
<keyword evidence="1" id="KW-0732">Signal</keyword>
<evidence type="ECO:0000313" key="2">
    <source>
        <dbReference type="EMBL" id="GLQ34208.1"/>
    </source>
</evidence>
<comment type="caution">
    <text evidence="2">The sequence shown here is derived from an EMBL/GenBank/DDBJ whole genome shotgun (WGS) entry which is preliminary data.</text>
</comment>
<keyword evidence="3" id="KW-1185">Reference proteome</keyword>
<dbReference type="EMBL" id="BSNN01000002">
    <property type="protein sequence ID" value="GLQ34208.1"/>
    <property type="molecule type" value="Genomic_DNA"/>
</dbReference>
<evidence type="ECO:0000313" key="3">
    <source>
        <dbReference type="Proteomes" id="UP001156694"/>
    </source>
</evidence>
<organism evidence="2 3">
    <name type="scientific">Amylibacter marinus</name>
    <dbReference type="NCBI Taxonomy" id="1475483"/>
    <lineage>
        <taxon>Bacteria</taxon>
        <taxon>Pseudomonadati</taxon>
        <taxon>Pseudomonadota</taxon>
        <taxon>Alphaproteobacteria</taxon>
        <taxon>Rhodobacterales</taxon>
        <taxon>Paracoccaceae</taxon>
        <taxon>Amylibacter</taxon>
    </lineage>
</organism>